<dbReference type="EC" id="1.1.1.102" evidence="10"/>
<dbReference type="InterPro" id="IPR036291">
    <property type="entry name" value="NAD(P)-bd_dom_sf"/>
</dbReference>
<comment type="pathway">
    <text evidence="2">Lipid metabolism; sphingolipid metabolism.</text>
</comment>
<dbReference type="AlphaFoldDB" id="A0A9D4TIU7"/>
<evidence type="ECO:0000313" key="14">
    <source>
        <dbReference type="EMBL" id="KAI3426470.1"/>
    </source>
</evidence>
<keyword evidence="12" id="KW-1133">Transmembrane helix</keyword>
<comment type="caution">
    <text evidence="14">The sequence shown here is derived from an EMBL/GenBank/DDBJ whole genome shotgun (WGS) entry which is preliminary data.</text>
</comment>
<dbReference type="InterPro" id="IPR002347">
    <property type="entry name" value="SDR_fam"/>
</dbReference>
<comment type="subcellular location">
    <subcellularLocation>
        <location evidence="1">Endoplasmic reticulum</location>
    </subcellularLocation>
</comment>
<keyword evidence="9" id="KW-0443">Lipid metabolism</keyword>
<feature type="domain" description="Ketoreductase" evidence="13">
    <location>
        <begin position="13"/>
        <end position="213"/>
    </location>
</feature>
<dbReference type="GO" id="GO:0030148">
    <property type="term" value="P:sphingolipid biosynthetic process"/>
    <property type="evidence" value="ECO:0007669"/>
    <property type="project" value="InterPro"/>
</dbReference>
<comment type="similarity">
    <text evidence="11">Belongs to the short-chain dehydrogenases/reductases (SDR) family.</text>
</comment>
<dbReference type="PRINTS" id="PR00080">
    <property type="entry name" value="SDRFAMILY"/>
</dbReference>
<dbReference type="GO" id="GO:0047560">
    <property type="term" value="F:3-dehydrosphinganine reductase activity"/>
    <property type="evidence" value="ECO:0007669"/>
    <property type="project" value="UniProtKB-EC"/>
</dbReference>
<evidence type="ECO:0000256" key="6">
    <source>
        <dbReference type="ARBA" id="ARBA00022857"/>
    </source>
</evidence>
<evidence type="ECO:0000256" key="9">
    <source>
        <dbReference type="ARBA" id="ARBA00023098"/>
    </source>
</evidence>
<dbReference type="GO" id="GO:0005789">
    <property type="term" value="C:endoplasmic reticulum membrane"/>
    <property type="evidence" value="ECO:0007669"/>
    <property type="project" value="TreeGrafter"/>
</dbReference>
<evidence type="ECO:0000256" key="7">
    <source>
        <dbReference type="ARBA" id="ARBA00022919"/>
    </source>
</evidence>
<dbReference type="Proteomes" id="UP001055712">
    <property type="component" value="Unassembled WGS sequence"/>
</dbReference>
<evidence type="ECO:0000256" key="12">
    <source>
        <dbReference type="SAM" id="Phobius"/>
    </source>
</evidence>
<proteinExistence type="inferred from homology"/>
<dbReference type="PROSITE" id="PS00061">
    <property type="entry name" value="ADH_SHORT"/>
    <property type="match status" value="1"/>
</dbReference>
<comment type="pathway">
    <text evidence="3">Sphingolipid metabolism.</text>
</comment>
<organism evidence="14 15">
    <name type="scientific">Chlorella vulgaris</name>
    <name type="common">Green alga</name>
    <dbReference type="NCBI Taxonomy" id="3077"/>
    <lineage>
        <taxon>Eukaryota</taxon>
        <taxon>Viridiplantae</taxon>
        <taxon>Chlorophyta</taxon>
        <taxon>core chlorophytes</taxon>
        <taxon>Trebouxiophyceae</taxon>
        <taxon>Chlorellales</taxon>
        <taxon>Chlorellaceae</taxon>
        <taxon>Chlorella clade</taxon>
        <taxon>Chlorella</taxon>
    </lineage>
</organism>
<sequence length="328" mass="34545">MWRRRGSRLRPGTHVLITGGSKGLGLALALQCVERGCSVTIIARKQADLDAALQQLTTAAQAAAAKAAQRSLAAAAIASPSKVQALSADTTDHEQLSKVFAEAEQEAGPMDVLVCNAGLSLPGLFVEQDVSAFEQQMRVNFLGSVHSAKAALPGMLQRGSGRIVFVTSSLAILGFAGYSSYAASKWALRGMADCLRNELLGTGVEISVAYPPDTDTPGYAQENTCKPELCVAVNDAMGSSLFSADKVARLLLRGIEQGKYHLPSADLGQNLLVSGMTSLSPKRFPLLVHVLLGPILPIATSVFGWIANSTATKYNKAHGMPQRPQADS</sequence>
<evidence type="ECO:0000256" key="4">
    <source>
        <dbReference type="ARBA" id="ARBA00022741"/>
    </source>
</evidence>
<keyword evidence="5" id="KW-0256">Endoplasmic reticulum</keyword>
<feature type="transmembrane region" description="Helical" evidence="12">
    <location>
        <begin position="286"/>
        <end position="307"/>
    </location>
</feature>
<dbReference type="InterPro" id="IPR045022">
    <property type="entry name" value="KDSR-like"/>
</dbReference>
<keyword evidence="12" id="KW-0472">Membrane</keyword>
<evidence type="ECO:0000313" key="15">
    <source>
        <dbReference type="Proteomes" id="UP001055712"/>
    </source>
</evidence>
<keyword evidence="7" id="KW-0746">Sphingolipid metabolism</keyword>
<protein>
    <recommendedName>
        <fullName evidence="10">3-dehydrosphinganine reductase</fullName>
        <ecNumber evidence="10">1.1.1.102</ecNumber>
    </recommendedName>
</protein>
<dbReference type="InterPro" id="IPR020904">
    <property type="entry name" value="Sc_DH/Rdtase_CS"/>
</dbReference>
<reference evidence="14" key="2">
    <citation type="submission" date="2020-11" db="EMBL/GenBank/DDBJ databases">
        <authorList>
            <person name="Cecchin M."/>
            <person name="Marcolungo L."/>
            <person name="Rossato M."/>
            <person name="Girolomoni L."/>
            <person name="Cosentino E."/>
            <person name="Cuine S."/>
            <person name="Li-Beisson Y."/>
            <person name="Delledonne M."/>
            <person name="Ballottari M."/>
        </authorList>
    </citation>
    <scope>NUCLEOTIDE SEQUENCE</scope>
    <source>
        <strain evidence="14">211/11P</strain>
        <tissue evidence="14">Whole cell</tissue>
    </source>
</reference>
<keyword evidence="12" id="KW-0812">Transmembrane</keyword>
<dbReference type="Pfam" id="PF00106">
    <property type="entry name" value="adh_short"/>
    <property type="match status" value="2"/>
</dbReference>
<accession>A0A9D4TIU7</accession>
<dbReference type="Gene3D" id="3.40.50.720">
    <property type="entry name" value="NAD(P)-binding Rossmann-like Domain"/>
    <property type="match status" value="1"/>
</dbReference>
<dbReference type="SMART" id="SM00822">
    <property type="entry name" value="PKS_KR"/>
    <property type="match status" value="1"/>
</dbReference>
<keyword evidence="4" id="KW-0547">Nucleotide-binding</keyword>
<evidence type="ECO:0000256" key="1">
    <source>
        <dbReference type="ARBA" id="ARBA00004240"/>
    </source>
</evidence>
<keyword evidence="15" id="KW-1185">Reference proteome</keyword>
<dbReference type="PANTHER" id="PTHR43550">
    <property type="entry name" value="3-KETODIHYDROSPHINGOSINE REDUCTASE"/>
    <property type="match status" value="1"/>
</dbReference>
<dbReference type="PRINTS" id="PR00081">
    <property type="entry name" value="GDHRDH"/>
</dbReference>
<evidence type="ECO:0000256" key="3">
    <source>
        <dbReference type="ARBA" id="ARBA00004991"/>
    </source>
</evidence>
<evidence type="ECO:0000256" key="5">
    <source>
        <dbReference type="ARBA" id="ARBA00022824"/>
    </source>
</evidence>
<evidence type="ECO:0000256" key="2">
    <source>
        <dbReference type="ARBA" id="ARBA00004760"/>
    </source>
</evidence>
<dbReference type="SUPFAM" id="SSF51735">
    <property type="entry name" value="NAD(P)-binding Rossmann-fold domains"/>
    <property type="match status" value="1"/>
</dbReference>
<name>A0A9D4TIU7_CHLVU</name>
<evidence type="ECO:0000259" key="13">
    <source>
        <dbReference type="SMART" id="SM00822"/>
    </source>
</evidence>
<reference evidence="14" key="1">
    <citation type="journal article" date="2019" name="Plant J.">
        <title>Chlorella vulgaris genome assembly and annotation reveals the molecular basis for metabolic acclimation to high light conditions.</title>
        <authorList>
            <person name="Cecchin M."/>
            <person name="Marcolungo L."/>
            <person name="Rossato M."/>
            <person name="Girolomoni L."/>
            <person name="Cosentino E."/>
            <person name="Cuine S."/>
            <person name="Li-Beisson Y."/>
            <person name="Delledonne M."/>
            <person name="Ballottari M."/>
        </authorList>
    </citation>
    <scope>NUCLEOTIDE SEQUENCE</scope>
    <source>
        <strain evidence="14">211/11P</strain>
    </source>
</reference>
<dbReference type="CDD" id="cd08939">
    <property type="entry name" value="KDSR-like_SDR_c"/>
    <property type="match status" value="1"/>
</dbReference>
<dbReference type="GO" id="GO:0000166">
    <property type="term" value="F:nucleotide binding"/>
    <property type="evidence" value="ECO:0007669"/>
    <property type="project" value="UniProtKB-KW"/>
</dbReference>
<dbReference type="InterPro" id="IPR057326">
    <property type="entry name" value="KR_dom"/>
</dbReference>
<dbReference type="OrthoDB" id="37659at2759"/>
<dbReference type="PANTHER" id="PTHR43550:SF3">
    <property type="entry name" value="3-KETODIHYDROSPHINGOSINE REDUCTASE"/>
    <property type="match status" value="1"/>
</dbReference>
<dbReference type="EMBL" id="SIDB01000011">
    <property type="protein sequence ID" value="KAI3426470.1"/>
    <property type="molecule type" value="Genomic_DNA"/>
</dbReference>
<feature type="transmembrane region" description="Helical" evidence="12">
    <location>
        <begin position="163"/>
        <end position="181"/>
    </location>
</feature>
<dbReference type="GO" id="GO:0006666">
    <property type="term" value="P:3-keto-sphinganine metabolic process"/>
    <property type="evidence" value="ECO:0007669"/>
    <property type="project" value="InterPro"/>
</dbReference>
<gene>
    <name evidence="14" type="ORF">D9Q98_008837</name>
</gene>
<evidence type="ECO:0000256" key="10">
    <source>
        <dbReference type="ARBA" id="ARBA00026112"/>
    </source>
</evidence>
<keyword evidence="8" id="KW-0560">Oxidoreductase</keyword>
<evidence type="ECO:0000256" key="11">
    <source>
        <dbReference type="RuleBase" id="RU000363"/>
    </source>
</evidence>
<keyword evidence="6" id="KW-0521">NADP</keyword>
<evidence type="ECO:0000256" key="8">
    <source>
        <dbReference type="ARBA" id="ARBA00023002"/>
    </source>
</evidence>
<dbReference type="FunFam" id="3.40.50.720:FF:000468">
    <property type="entry name" value="Short-chain dehydrogenase, putative"/>
    <property type="match status" value="1"/>
</dbReference>